<feature type="compositionally biased region" description="Polar residues" evidence="3">
    <location>
        <begin position="1"/>
        <end position="11"/>
    </location>
</feature>
<dbReference type="GO" id="GO:0005085">
    <property type="term" value="F:guanyl-nucleotide exchange factor activity"/>
    <property type="evidence" value="ECO:0007669"/>
    <property type="project" value="UniProtKB-KW"/>
</dbReference>
<dbReference type="SMART" id="SM00036">
    <property type="entry name" value="CNH"/>
    <property type="match status" value="1"/>
</dbReference>
<feature type="domain" description="CNH" evidence="6">
    <location>
        <begin position="712"/>
        <end position="1007"/>
    </location>
</feature>
<dbReference type="CDD" id="cd00160">
    <property type="entry name" value="RhoGEF"/>
    <property type="match status" value="1"/>
</dbReference>
<evidence type="ECO:0000256" key="1">
    <source>
        <dbReference type="ARBA" id="ARBA00022553"/>
    </source>
</evidence>
<dbReference type="GO" id="GO:0035556">
    <property type="term" value="P:intracellular signal transduction"/>
    <property type="evidence" value="ECO:0007669"/>
    <property type="project" value="InterPro"/>
</dbReference>
<dbReference type="PROSITE" id="PS50219">
    <property type="entry name" value="CNH"/>
    <property type="match status" value="1"/>
</dbReference>
<dbReference type="AlphaFoldDB" id="A0A139AF19"/>
<evidence type="ECO:0000259" key="6">
    <source>
        <dbReference type="PROSITE" id="PS50219"/>
    </source>
</evidence>
<feature type="region of interest" description="Disordered" evidence="3">
    <location>
        <begin position="1"/>
        <end position="87"/>
    </location>
</feature>
<proteinExistence type="predicted"/>
<dbReference type="PANTHER" id="PTHR46572:SF2">
    <property type="entry name" value="RHO1 GDP-GTP EXCHANGE PROTEIN 1-RELATED"/>
    <property type="match status" value="1"/>
</dbReference>
<dbReference type="Gene3D" id="1.10.10.10">
    <property type="entry name" value="Winged helix-like DNA-binding domain superfamily/Winged helix DNA-binding domain"/>
    <property type="match status" value="1"/>
</dbReference>
<dbReference type="EMBL" id="KQ965763">
    <property type="protein sequence ID" value="KXS15279.1"/>
    <property type="molecule type" value="Genomic_DNA"/>
</dbReference>
<dbReference type="PANTHER" id="PTHR46572">
    <property type="entry name" value="RHO1 GDP-GTP EXCHANGE PROTEIN 1-RELATED"/>
    <property type="match status" value="1"/>
</dbReference>
<dbReference type="STRING" id="1344416.A0A139AF19"/>
<dbReference type="Pfam" id="PF00610">
    <property type="entry name" value="DEP"/>
    <property type="match status" value="1"/>
</dbReference>
<dbReference type="PROSITE" id="PS50010">
    <property type="entry name" value="DH_2"/>
    <property type="match status" value="1"/>
</dbReference>
<dbReference type="Pfam" id="PF15405">
    <property type="entry name" value="PH_5"/>
    <property type="match status" value="1"/>
</dbReference>
<dbReference type="InterPro" id="IPR001180">
    <property type="entry name" value="CNH_dom"/>
</dbReference>
<dbReference type="InterPro" id="IPR011993">
    <property type="entry name" value="PH-like_dom_sf"/>
</dbReference>
<feature type="compositionally biased region" description="Low complexity" evidence="3">
    <location>
        <begin position="1036"/>
        <end position="1051"/>
    </location>
</feature>
<evidence type="ECO:0000256" key="3">
    <source>
        <dbReference type="SAM" id="MobiDB-lite"/>
    </source>
</evidence>
<dbReference type="Gene3D" id="1.20.900.10">
    <property type="entry name" value="Dbl homology (DH) domain"/>
    <property type="match status" value="1"/>
</dbReference>
<keyword evidence="2" id="KW-0344">Guanine-nucleotide releasing factor</keyword>
<dbReference type="Proteomes" id="UP000070544">
    <property type="component" value="Unassembled WGS sequence"/>
</dbReference>
<dbReference type="InterPro" id="IPR000219">
    <property type="entry name" value="DH_dom"/>
</dbReference>
<evidence type="ECO:0000259" key="4">
    <source>
        <dbReference type="PROSITE" id="PS50003"/>
    </source>
</evidence>
<dbReference type="OrthoDB" id="2272012at2759"/>
<evidence type="ECO:0000259" key="5">
    <source>
        <dbReference type="PROSITE" id="PS50010"/>
    </source>
</evidence>
<dbReference type="InterPro" id="IPR001849">
    <property type="entry name" value="PH_domain"/>
</dbReference>
<protein>
    <recommendedName>
        <fullName evidence="9">CNH-domain-containing protein</fullName>
    </recommendedName>
</protein>
<dbReference type="SMART" id="SM00233">
    <property type="entry name" value="PH"/>
    <property type="match status" value="1"/>
</dbReference>
<dbReference type="SUPFAM" id="SSF48065">
    <property type="entry name" value="DBL homology domain (DH-domain)"/>
    <property type="match status" value="1"/>
</dbReference>
<dbReference type="SMART" id="SM00049">
    <property type="entry name" value="DEP"/>
    <property type="match status" value="1"/>
</dbReference>
<dbReference type="SUPFAM" id="SSF50729">
    <property type="entry name" value="PH domain-like"/>
    <property type="match status" value="1"/>
</dbReference>
<dbReference type="Gene3D" id="2.30.29.30">
    <property type="entry name" value="Pleckstrin-homology domain (PH domain)/Phosphotyrosine-binding domain (PTB)"/>
    <property type="match status" value="1"/>
</dbReference>
<dbReference type="InterPro" id="IPR052233">
    <property type="entry name" value="Rho-type_GEFs"/>
</dbReference>
<dbReference type="InterPro" id="IPR000591">
    <property type="entry name" value="DEP_dom"/>
</dbReference>
<feature type="domain" description="DH" evidence="5">
    <location>
        <begin position="334"/>
        <end position="523"/>
    </location>
</feature>
<feature type="region of interest" description="Disordered" evidence="3">
    <location>
        <begin position="1036"/>
        <end position="1064"/>
    </location>
</feature>
<dbReference type="SMART" id="SM00325">
    <property type="entry name" value="RhoGEF"/>
    <property type="match status" value="1"/>
</dbReference>
<evidence type="ECO:0000313" key="8">
    <source>
        <dbReference type="Proteomes" id="UP000070544"/>
    </source>
</evidence>
<dbReference type="Pfam" id="PF00621">
    <property type="entry name" value="RhoGEF"/>
    <property type="match status" value="1"/>
</dbReference>
<evidence type="ECO:0000313" key="7">
    <source>
        <dbReference type="EMBL" id="KXS15279.1"/>
    </source>
</evidence>
<dbReference type="InterPro" id="IPR041675">
    <property type="entry name" value="PH_5"/>
</dbReference>
<dbReference type="InterPro" id="IPR035899">
    <property type="entry name" value="DBL_dom_sf"/>
</dbReference>
<sequence length="1087" mass="120436">MDFRTKQSVPSGPSVDPHAKRSSYAPAHPPVAIPPRTSTLSDPAHILPHTPSAIPAHLKPAPTDYGAPRGLTPRTASLRHPGARSASLRDFQKAQLPVPQGIVKARSATELPIPTSSPAPVPQLQPRVRKQLVYPAILSKVAVEFRATVHVGTNTRDNLEYADSFSGREAVDALCSIMRTTDRNLALLLGRALDAQKLFHDVLYLHRLRDNPAELYQFKESGVPRSTGLRGEGDDEGKGMSLTLGRGDGPVGVFTLLTTCYSPTCSRDRVCYSVACPRRLEQAIKVRLHRFWSGPTYSVRCFFLFALPNICKPRTWTSTIPADILPTVPADEVKRQEAIFELVLRIKEFVDDLEVVQAVYISGIRSGRAKVGQSKREQVIREIFLNVGMIYQTYSRLSRRLLARQKERPLVDRVGDVLQNAVPDLKHFVEYGSNQHYAKNALEVERERNTGFEAWLQECEDREPLCRNLPIQSFLARPTTHLGRLPLLIEAILKRTSDDHPDVVQLRAVVDAVKAYLVTVNARAGEADNKLKLEKLSQEVVFREGQWEDLKLGEAGRQLVRKGPLVVKRPAQEDVELTVFLFDHVVLLTKHKNGLYRVYRQALPLELIHLSPRTVPSYATSTDATVRRSFTLLQNDRSTPKSQTPAARSASDPFTFTINLMGDYPWSVVLQANSPADLDAWETAIEAQKKARVDKVKVFDVVPLGDGTFPATNRVNGSCSIKDGVVFATENGVWTAGKKTSGHNVCVVQAEKVTQVDVMEDYDMVFVLADKTLYTFPIDILDPSPEHPHSKNMKRGRKIATQINFFKAGVCNDRPLVCAVKTAIYQCAIKVLVPVVAEREKKSLLGGKEEWMEHTLRLWKEFTIPAECFSIHFLKTKVCVGCPRGFELVDLDDLSTQSLLDPRDDNLDFVRQNEGLRPLGIFRLHERGNFLLCYNEFGLIVDIYGRAVKKNAMLRWTGERIAFGYSAPYVIAFGVNVIEVHDITRGELKQSIAASNLRSLCQADLHYVSDALSGVAAGSQLVQKLTLPQSAVAVGPAASGSSATSAHARAGAGTGGNKMDASRLGSFDMAPVSVRRELQVAESSQGH</sequence>
<accession>A0A139AF19</accession>
<dbReference type="OMA" id="CFRQKII"/>
<dbReference type="SUPFAM" id="SSF46785">
    <property type="entry name" value="Winged helix' DNA-binding domain"/>
    <property type="match status" value="1"/>
</dbReference>
<feature type="domain" description="PH" evidence="4">
    <location>
        <begin position="558"/>
        <end position="690"/>
    </location>
</feature>
<dbReference type="InterPro" id="IPR036388">
    <property type="entry name" value="WH-like_DNA-bd_sf"/>
</dbReference>
<dbReference type="Pfam" id="PF00780">
    <property type="entry name" value="CNH"/>
    <property type="match status" value="1"/>
</dbReference>
<keyword evidence="1" id="KW-0597">Phosphoprotein</keyword>
<evidence type="ECO:0000256" key="2">
    <source>
        <dbReference type="ARBA" id="ARBA00022658"/>
    </source>
</evidence>
<dbReference type="InterPro" id="IPR036390">
    <property type="entry name" value="WH_DNA-bd_sf"/>
</dbReference>
<evidence type="ECO:0008006" key="9">
    <source>
        <dbReference type="Google" id="ProtNLM"/>
    </source>
</evidence>
<organism evidence="7 8">
    <name type="scientific">Gonapodya prolifera (strain JEL478)</name>
    <name type="common">Monoblepharis prolifera</name>
    <dbReference type="NCBI Taxonomy" id="1344416"/>
    <lineage>
        <taxon>Eukaryota</taxon>
        <taxon>Fungi</taxon>
        <taxon>Fungi incertae sedis</taxon>
        <taxon>Chytridiomycota</taxon>
        <taxon>Chytridiomycota incertae sedis</taxon>
        <taxon>Monoblepharidomycetes</taxon>
        <taxon>Monoblepharidales</taxon>
        <taxon>Gonapodyaceae</taxon>
        <taxon>Gonapodya</taxon>
    </lineage>
</organism>
<dbReference type="PROSITE" id="PS50003">
    <property type="entry name" value="PH_DOMAIN"/>
    <property type="match status" value="1"/>
</dbReference>
<reference evidence="7 8" key="1">
    <citation type="journal article" date="2015" name="Genome Biol. Evol.">
        <title>Phylogenomic analyses indicate that early fungi evolved digesting cell walls of algal ancestors of land plants.</title>
        <authorList>
            <person name="Chang Y."/>
            <person name="Wang S."/>
            <person name="Sekimoto S."/>
            <person name="Aerts A.L."/>
            <person name="Choi C."/>
            <person name="Clum A."/>
            <person name="LaButti K.M."/>
            <person name="Lindquist E.A."/>
            <person name="Yee Ngan C."/>
            <person name="Ohm R.A."/>
            <person name="Salamov A.A."/>
            <person name="Grigoriev I.V."/>
            <person name="Spatafora J.W."/>
            <person name="Berbee M.L."/>
        </authorList>
    </citation>
    <scope>NUCLEOTIDE SEQUENCE [LARGE SCALE GENOMIC DNA]</scope>
    <source>
        <strain evidence="7 8">JEL478</strain>
    </source>
</reference>
<name>A0A139AF19_GONPJ</name>
<gene>
    <name evidence="7" type="ORF">M427DRAFT_98955</name>
</gene>
<keyword evidence="8" id="KW-1185">Reference proteome</keyword>